<evidence type="ECO:0000256" key="9">
    <source>
        <dbReference type="SAM" id="Phobius"/>
    </source>
</evidence>
<keyword evidence="4" id="KW-0904">Protein phosphatase</keyword>
<evidence type="ECO:0000256" key="2">
    <source>
        <dbReference type="ARBA" id="ARBA00022723"/>
    </source>
</evidence>
<proteinExistence type="inferred from homology"/>
<evidence type="ECO:0000256" key="10">
    <source>
        <dbReference type="SAM" id="SignalP"/>
    </source>
</evidence>
<organism evidence="12 13">
    <name type="scientific">Panagrellus redivivus</name>
    <name type="common">Microworm</name>
    <dbReference type="NCBI Taxonomy" id="6233"/>
    <lineage>
        <taxon>Eukaryota</taxon>
        <taxon>Metazoa</taxon>
        <taxon>Ecdysozoa</taxon>
        <taxon>Nematoda</taxon>
        <taxon>Chromadorea</taxon>
        <taxon>Rhabditida</taxon>
        <taxon>Tylenchina</taxon>
        <taxon>Panagrolaimomorpha</taxon>
        <taxon>Panagrolaimoidea</taxon>
        <taxon>Panagrolaimidae</taxon>
        <taxon>Panagrellus</taxon>
    </lineage>
</organism>
<dbReference type="Gene3D" id="3.60.21.10">
    <property type="match status" value="1"/>
</dbReference>
<dbReference type="Pfam" id="PF00149">
    <property type="entry name" value="Metallophos"/>
    <property type="match status" value="1"/>
</dbReference>
<dbReference type="PRINTS" id="PR00114">
    <property type="entry name" value="STPHPHTASE"/>
</dbReference>
<protein>
    <recommendedName>
        <fullName evidence="8">Serine/threonine-protein phosphatase</fullName>
        <ecNumber evidence="8">3.1.3.16</ecNumber>
    </recommendedName>
</protein>
<feature type="transmembrane region" description="Helical" evidence="9">
    <location>
        <begin position="148"/>
        <end position="173"/>
    </location>
</feature>
<keyword evidence="9" id="KW-1133">Transmembrane helix</keyword>
<evidence type="ECO:0000313" key="12">
    <source>
        <dbReference type="Proteomes" id="UP000492821"/>
    </source>
</evidence>
<evidence type="ECO:0000256" key="8">
    <source>
        <dbReference type="RuleBase" id="RU004273"/>
    </source>
</evidence>
<comment type="catalytic activity">
    <reaction evidence="7 8">
        <text>O-phospho-L-threonyl-[protein] + H2O = L-threonyl-[protein] + phosphate</text>
        <dbReference type="Rhea" id="RHEA:47004"/>
        <dbReference type="Rhea" id="RHEA-COMP:11060"/>
        <dbReference type="Rhea" id="RHEA-COMP:11605"/>
        <dbReference type="ChEBI" id="CHEBI:15377"/>
        <dbReference type="ChEBI" id="CHEBI:30013"/>
        <dbReference type="ChEBI" id="CHEBI:43474"/>
        <dbReference type="ChEBI" id="CHEBI:61977"/>
        <dbReference type="EC" id="3.1.3.16"/>
    </reaction>
</comment>
<comment type="catalytic activity">
    <reaction evidence="6">
        <text>O-phospho-L-seryl-[protein] + H2O = L-seryl-[protein] + phosphate</text>
        <dbReference type="Rhea" id="RHEA:20629"/>
        <dbReference type="Rhea" id="RHEA-COMP:9863"/>
        <dbReference type="Rhea" id="RHEA-COMP:11604"/>
        <dbReference type="ChEBI" id="CHEBI:15377"/>
        <dbReference type="ChEBI" id="CHEBI:29999"/>
        <dbReference type="ChEBI" id="CHEBI:43474"/>
        <dbReference type="ChEBI" id="CHEBI:83421"/>
        <dbReference type="EC" id="3.1.3.16"/>
    </reaction>
</comment>
<dbReference type="GO" id="GO:0046872">
    <property type="term" value="F:metal ion binding"/>
    <property type="evidence" value="ECO:0007669"/>
    <property type="project" value="UniProtKB-KW"/>
</dbReference>
<dbReference type="GO" id="GO:0005634">
    <property type="term" value="C:nucleus"/>
    <property type="evidence" value="ECO:0007669"/>
    <property type="project" value="TreeGrafter"/>
</dbReference>
<evidence type="ECO:0000256" key="5">
    <source>
        <dbReference type="ARBA" id="ARBA00023211"/>
    </source>
</evidence>
<evidence type="ECO:0000313" key="13">
    <source>
        <dbReference type="WBParaSite" id="Pan_g843.t1"/>
    </source>
</evidence>
<dbReference type="SUPFAM" id="SSF56300">
    <property type="entry name" value="Metallo-dependent phosphatases"/>
    <property type="match status" value="1"/>
</dbReference>
<sequence length="604" mass="68966">MRRWHFEILPLCLILCAVGVTTKDGEMHKGDEDFKCLWTDARKFADGLLLSEYPKMTARDPSKQQLCCVDFVAADVKVISEDPHVFYRFFTDVSKRDELDIAKEKKGPYCRMVDSIFRCCCQTSQCNTQLFASKAYNQVIATFFTSKWFLVYVIGISSIVFVSFLLTIFFVIAHFTFLHKFASSELTEVPPMLNIDLRGIAVQPMYSEAETEAILKQIKKARTTKAPEPVEVKKLRLRSVATFSTPDDITIREPAPIVLPPFVTANPCMEMLTYMIKHGSREIKFDPNNLIACYEKALVVLKKEPILQETTLPVTIVGDIHGQYSDLIRWFHLNGWPPTTRYVFMGDYVDRGRHCLEVITILLCLKACMPNDIFINRGNHEDAIIGRNYSFYAECINRLPNNAQLNQKVFDKLAECFSWMPIVTKVSNKVMCLHGGLSPKLTDWNDIKDIKRPVMNLAPGTLACDLTWSDPDKKSDDYLVNYKRDKKNGIGYMFGVRQVATVCKALDIDMIFRGHQAPMNGYELFGKHFITIFSAPGYRGVNEEGNYGSVAHVDEKGNIDIVRIGVSTEVRKTRNRQKLDKGEGYLDWAEIKDRPLEDDDERSC</sequence>
<feature type="chain" id="PRO_5028894699" description="Serine/threonine-protein phosphatase" evidence="10">
    <location>
        <begin position="20"/>
        <end position="604"/>
    </location>
</feature>
<dbReference type="PROSITE" id="PS00125">
    <property type="entry name" value="SER_THR_PHOSPHATASE"/>
    <property type="match status" value="1"/>
</dbReference>
<dbReference type="Proteomes" id="UP000492821">
    <property type="component" value="Unassembled WGS sequence"/>
</dbReference>
<dbReference type="InterPro" id="IPR029052">
    <property type="entry name" value="Metallo-depent_PP-like"/>
</dbReference>
<dbReference type="SMART" id="SM00156">
    <property type="entry name" value="PP2Ac"/>
    <property type="match status" value="1"/>
</dbReference>
<keyword evidence="9" id="KW-0812">Transmembrane</keyword>
<keyword evidence="2" id="KW-0479">Metal-binding</keyword>
<keyword evidence="3 8" id="KW-0378">Hydrolase</keyword>
<dbReference type="GO" id="GO:0005737">
    <property type="term" value="C:cytoplasm"/>
    <property type="evidence" value="ECO:0007669"/>
    <property type="project" value="TreeGrafter"/>
</dbReference>
<dbReference type="InterPro" id="IPR050341">
    <property type="entry name" value="PP1_catalytic_subunit"/>
</dbReference>
<evidence type="ECO:0000259" key="11">
    <source>
        <dbReference type="PROSITE" id="PS00125"/>
    </source>
</evidence>
<evidence type="ECO:0000256" key="6">
    <source>
        <dbReference type="ARBA" id="ARBA00047761"/>
    </source>
</evidence>
<keyword evidence="9" id="KW-0472">Membrane</keyword>
<accession>A0A7E4WAN6</accession>
<dbReference type="InterPro" id="IPR006186">
    <property type="entry name" value="Ser/Thr-sp_prot-phosphatase"/>
</dbReference>
<reference evidence="13" key="2">
    <citation type="submission" date="2020-10" db="UniProtKB">
        <authorList>
            <consortium name="WormBaseParasite"/>
        </authorList>
    </citation>
    <scope>IDENTIFICATION</scope>
</reference>
<keyword evidence="5" id="KW-0464">Manganese</keyword>
<name>A0A7E4WAN6_PANRE</name>
<evidence type="ECO:0000256" key="4">
    <source>
        <dbReference type="ARBA" id="ARBA00022912"/>
    </source>
</evidence>
<dbReference type="EC" id="3.1.3.16" evidence="8"/>
<dbReference type="WBParaSite" id="Pan_g843.t1">
    <property type="protein sequence ID" value="Pan_g843.t1"/>
    <property type="gene ID" value="Pan_g843"/>
</dbReference>
<dbReference type="AlphaFoldDB" id="A0A7E4WAN6"/>
<keyword evidence="12" id="KW-1185">Reference proteome</keyword>
<dbReference type="PANTHER" id="PTHR11668">
    <property type="entry name" value="SERINE/THREONINE PROTEIN PHOSPHATASE"/>
    <property type="match status" value="1"/>
</dbReference>
<keyword evidence="10" id="KW-0732">Signal</keyword>
<comment type="similarity">
    <text evidence="8">Belongs to the PPP phosphatase family.</text>
</comment>
<evidence type="ECO:0000256" key="7">
    <source>
        <dbReference type="ARBA" id="ARBA00048336"/>
    </source>
</evidence>
<feature type="signal peptide" evidence="10">
    <location>
        <begin position="1"/>
        <end position="19"/>
    </location>
</feature>
<comment type="cofactor">
    <cofactor evidence="1">
        <name>Mn(2+)</name>
        <dbReference type="ChEBI" id="CHEBI:29035"/>
    </cofactor>
</comment>
<reference evidence="12" key="1">
    <citation type="journal article" date="2013" name="Genetics">
        <title>The draft genome and transcriptome of Panagrellus redivivus are shaped by the harsh demands of a free-living lifestyle.</title>
        <authorList>
            <person name="Srinivasan J."/>
            <person name="Dillman A.R."/>
            <person name="Macchietto M.G."/>
            <person name="Heikkinen L."/>
            <person name="Lakso M."/>
            <person name="Fracchia K.M."/>
            <person name="Antoshechkin I."/>
            <person name="Mortazavi A."/>
            <person name="Wong G."/>
            <person name="Sternberg P.W."/>
        </authorList>
    </citation>
    <scope>NUCLEOTIDE SEQUENCE [LARGE SCALE GENOMIC DNA]</scope>
    <source>
        <strain evidence="12">MT8872</strain>
    </source>
</reference>
<feature type="domain" description="Serine/threonine specific protein phosphatases" evidence="11">
    <location>
        <begin position="376"/>
        <end position="381"/>
    </location>
</feature>
<dbReference type="InterPro" id="IPR004843">
    <property type="entry name" value="Calcineurin-like_PHP"/>
</dbReference>
<dbReference type="PANTHER" id="PTHR11668:SF300">
    <property type="entry name" value="SERINE_THREONINE-PROTEIN PHOSPHATASE"/>
    <property type="match status" value="1"/>
</dbReference>
<evidence type="ECO:0000256" key="3">
    <source>
        <dbReference type="ARBA" id="ARBA00022801"/>
    </source>
</evidence>
<evidence type="ECO:0000256" key="1">
    <source>
        <dbReference type="ARBA" id="ARBA00001936"/>
    </source>
</evidence>
<dbReference type="GO" id="GO:0004722">
    <property type="term" value="F:protein serine/threonine phosphatase activity"/>
    <property type="evidence" value="ECO:0007669"/>
    <property type="project" value="UniProtKB-EC"/>
</dbReference>